<dbReference type="GO" id="GO:0017004">
    <property type="term" value="P:cytochrome complex assembly"/>
    <property type="evidence" value="ECO:0007669"/>
    <property type="project" value="UniProtKB-KW"/>
</dbReference>
<evidence type="ECO:0000259" key="8">
    <source>
        <dbReference type="Pfam" id="PF03918"/>
    </source>
</evidence>
<keyword evidence="7" id="KW-1133">Transmembrane helix</keyword>
<evidence type="ECO:0000313" key="10">
    <source>
        <dbReference type="Proteomes" id="UP000247727"/>
    </source>
</evidence>
<evidence type="ECO:0000256" key="7">
    <source>
        <dbReference type="RuleBase" id="RU364112"/>
    </source>
</evidence>
<dbReference type="PANTHER" id="PTHR47870:SF1">
    <property type="entry name" value="CYTOCHROME C-TYPE BIOGENESIS PROTEIN CCMH"/>
    <property type="match status" value="1"/>
</dbReference>
<proteinExistence type="inferred from homology"/>
<comment type="function">
    <text evidence="7">Possible subunit of a heme lyase.</text>
</comment>
<evidence type="ECO:0000256" key="6">
    <source>
        <dbReference type="ARBA" id="ARBA00023004"/>
    </source>
</evidence>
<dbReference type="InterPro" id="IPR038297">
    <property type="entry name" value="CcmH/CycL/NrfF/Ccl2_sf"/>
</dbReference>
<dbReference type="Gene3D" id="1.10.8.640">
    <property type="entry name" value="Cytochrome C biogenesis protein"/>
    <property type="match status" value="1"/>
</dbReference>
<keyword evidence="3 7" id="KW-0479">Metal-binding</keyword>
<dbReference type="CDD" id="cd16378">
    <property type="entry name" value="CcmH_N"/>
    <property type="match status" value="1"/>
</dbReference>
<dbReference type="InterPro" id="IPR005616">
    <property type="entry name" value="CcmH/CycL/Ccl2/NrfF_N"/>
</dbReference>
<keyword evidence="10" id="KW-1185">Reference proteome</keyword>
<evidence type="ECO:0000256" key="3">
    <source>
        <dbReference type="ARBA" id="ARBA00022723"/>
    </source>
</evidence>
<gene>
    <name evidence="9" type="ORF">C8J30_10913</name>
</gene>
<dbReference type="AlphaFoldDB" id="A0A318TZX3"/>
<evidence type="ECO:0000256" key="2">
    <source>
        <dbReference type="ARBA" id="ARBA00022617"/>
    </source>
</evidence>
<evidence type="ECO:0000313" key="9">
    <source>
        <dbReference type="EMBL" id="PYF09267.1"/>
    </source>
</evidence>
<dbReference type="OrthoDB" id="9804975at2"/>
<dbReference type="InterPro" id="IPR051263">
    <property type="entry name" value="C-type_cytochrome_biogenesis"/>
</dbReference>
<feature type="transmembrane region" description="Helical" evidence="7">
    <location>
        <begin position="102"/>
        <end position="122"/>
    </location>
</feature>
<dbReference type="EMBL" id="QJTK01000009">
    <property type="protein sequence ID" value="PYF09267.1"/>
    <property type="molecule type" value="Genomic_DNA"/>
</dbReference>
<comment type="caution">
    <text evidence="9">The sequence shown here is derived from an EMBL/GenBank/DDBJ whole genome shotgun (WGS) entry which is preliminary data.</text>
</comment>
<dbReference type="Proteomes" id="UP000247727">
    <property type="component" value="Unassembled WGS sequence"/>
</dbReference>
<keyword evidence="6 7" id="KW-0408">Iron</keyword>
<evidence type="ECO:0000256" key="4">
    <source>
        <dbReference type="ARBA" id="ARBA00022729"/>
    </source>
</evidence>
<dbReference type="GO" id="GO:0005886">
    <property type="term" value="C:plasma membrane"/>
    <property type="evidence" value="ECO:0007669"/>
    <property type="project" value="TreeGrafter"/>
</dbReference>
<organism evidence="9 10">
    <name type="scientific">Rhodobacter viridis</name>
    <dbReference type="NCBI Taxonomy" id="1054202"/>
    <lineage>
        <taxon>Bacteria</taxon>
        <taxon>Pseudomonadati</taxon>
        <taxon>Pseudomonadota</taxon>
        <taxon>Alphaproteobacteria</taxon>
        <taxon>Rhodobacterales</taxon>
        <taxon>Rhodobacter group</taxon>
        <taxon>Rhodobacter</taxon>
    </lineage>
</organism>
<keyword evidence="7" id="KW-0812">Transmembrane</keyword>
<feature type="signal peptide" evidence="7">
    <location>
        <begin position="1"/>
        <end position="17"/>
    </location>
</feature>
<evidence type="ECO:0000256" key="1">
    <source>
        <dbReference type="ARBA" id="ARBA00010342"/>
    </source>
</evidence>
<feature type="chain" id="PRO_5016191705" description="Cytochrome c-type biogenesis protein" evidence="7">
    <location>
        <begin position="18"/>
        <end position="150"/>
    </location>
</feature>
<dbReference type="RefSeq" id="WP_110806076.1">
    <property type="nucleotide sequence ID" value="NZ_QJTK01000009.1"/>
</dbReference>
<keyword evidence="5" id="KW-0201">Cytochrome c-type biogenesis</keyword>
<keyword evidence="7" id="KW-0472">Membrane</keyword>
<name>A0A318TZX3_9RHOB</name>
<evidence type="ECO:0000256" key="5">
    <source>
        <dbReference type="ARBA" id="ARBA00022748"/>
    </source>
</evidence>
<dbReference type="Pfam" id="PF03918">
    <property type="entry name" value="CcmH"/>
    <property type="match status" value="1"/>
</dbReference>
<keyword evidence="2 7" id="KW-0349">Heme</keyword>
<accession>A0A318TZX3</accession>
<dbReference type="GO" id="GO:0046872">
    <property type="term" value="F:metal ion binding"/>
    <property type="evidence" value="ECO:0007669"/>
    <property type="project" value="UniProtKB-KW"/>
</dbReference>
<reference evidence="9 10" key="1">
    <citation type="submission" date="2018-06" db="EMBL/GenBank/DDBJ databases">
        <title>Genomic Encyclopedia of Type Strains, Phase III (KMG-III): the genomes of soil and plant-associated and newly described type strains.</title>
        <authorList>
            <person name="Whitman W."/>
        </authorList>
    </citation>
    <scope>NUCLEOTIDE SEQUENCE [LARGE SCALE GENOMIC DNA]</scope>
    <source>
        <strain evidence="9 10">JA737</strain>
    </source>
</reference>
<feature type="domain" description="CcmH/CycL/Ccl2/NrfF N-terminal" evidence="8">
    <location>
        <begin position="6"/>
        <end position="148"/>
    </location>
</feature>
<protein>
    <recommendedName>
        <fullName evidence="7">Cytochrome c-type biogenesis protein</fullName>
    </recommendedName>
</protein>
<comment type="similarity">
    <text evidence="1 7">Belongs to the CcmH/CycL/Ccl2/NrfF family.</text>
</comment>
<dbReference type="PANTHER" id="PTHR47870">
    <property type="entry name" value="CYTOCHROME C-TYPE BIOGENESIS PROTEIN CCMH"/>
    <property type="match status" value="1"/>
</dbReference>
<sequence length="150" mass="16651">MLKRLALLLLLATPAHAVQPDEVLSDPGLEARARQISQVLRCPVCQGENIDESNAEVSRDLRLAVRERLVAGDTDAQVIDYVKSRFGEYVLFEPERTGANLILYWIGPAVLVVALGGVFLWLRGRRREDEAGATVLSAEEEARLTELLKE</sequence>
<keyword evidence="4 7" id="KW-0732">Signal</keyword>